<dbReference type="GO" id="GO:0006508">
    <property type="term" value="P:proteolysis"/>
    <property type="evidence" value="ECO:0007669"/>
    <property type="project" value="UniProtKB-KW"/>
</dbReference>
<dbReference type="GO" id="GO:0009610">
    <property type="term" value="P:response to symbiotic fungus"/>
    <property type="evidence" value="ECO:0007669"/>
    <property type="project" value="UniProtKB-ARBA"/>
</dbReference>
<dbReference type="FunFam" id="3.50.30.30:FF:000005">
    <property type="entry name" value="subtilisin-like protease SBT1.5"/>
    <property type="match status" value="1"/>
</dbReference>
<keyword evidence="8 12" id="KW-0378">Hydrolase</keyword>
<keyword evidence="7" id="KW-0732">Signal</keyword>
<dbReference type="Proteomes" id="UP001367508">
    <property type="component" value="Unassembled WGS sequence"/>
</dbReference>
<dbReference type="FunFam" id="3.30.70.80:FF:000003">
    <property type="entry name" value="Subtilisin-like protease SBT1.9"/>
    <property type="match status" value="1"/>
</dbReference>
<proteinExistence type="inferred from homology"/>
<feature type="active site" description="Charge relay system" evidence="11 12">
    <location>
        <position position="602"/>
    </location>
</feature>
<dbReference type="InterPro" id="IPR036852">
    <property type="entry name" value="Peptidase_S8/S53_dom_sf"/>
</dbReference>
<dbReference type="InterPro" id="IPR034197">
    <property type="entry name" value="Peptidases_S8_3"/>
</dbReference>
<dbReference type="Pfam" id="PF00082">
    <property type="entry name" value="Peptidase_S8"/>
    <property type="match status" value="1"/>
</dbReference>
<dbReference type="InterPro" id="IPR023828">
    <property type="entry name" value="Peptidase_S8_Ser-AS"/>
</dbReference>
<evidence type="ECO:0000256" key="14">
    <source>
        <dbReference type="SAM" id="Phobius"/>
    </source>
</evidence>
<dbReference type="Gene3D" id="3.50.30.30">
    <property type="match status" value="1"/>
</dbReference>
<evidence type="ECO:0000313" key="19">
    <source>
        <dbReference type="EMBL" id="KAK7336915.1"/>
    </source>
</evidence>
<dbReference type="EMBL" id="JAYMYQ010000004">
    <property type="protein sequence ID" value="KAK7336915.1"/>
    <property type="molecule type" value="Genomic_DNA"/>
</dbReference>
<feature type="domain" description="Peptidase S8/S53" evidence="15">
    <location>
        <begin position="192"/>
        <end position="639"/>
    </location>
</feature>
<comment type="caution">
    <text evidence="19">The sequence shown here is derived from an EMBL/GenBank/DDBJ whole genome shotgun (WGS) entry which is preliminary data.</text>
</comment>
<feature type="domain" description="PA" evidence="16">
    <location>
        <begin position="431"/>
        <end position="513"/>
    </location>
</feature>
<name>A0AAN9LJ14_CANGL</name>
<dbReference type="InterPro" id="IPR003137">
    <property type="entry name" value="PA_domain"/>
</dbReference>
<reference evidence="19 20" key="1">
    <citation type="submission" date="2024-01" db="EMBL/GenBank/DDBJ databases">
        <title>The genomes of 5 underutilized Papilionoideae crops provide insights into root nodulation and disease resistanc.</title>
        <authorList>
            <person name="Jiang F."/>
        </authorList>
    </citation>
    <scope>NUCLEOTIDE SEQUENCE [LARGE SCALE GENOMIC DNA]</scope>
    <source>
        <strain evidence="19">LVBAO_FW01</strain>
        <tissue evidence="19">Leaves</tissue>
    </source>
</reference>
<comment type="subcellular location">
    <subcellularLocation>
        <location evidence="2">Secreted</location>
        <location evidence="2">Extracellular space</location>
        <location evidence="2">Apoplast</location>
    </subcellularLocation>
</comment>
<evidence type="ECO:0000256" key="13">
    <source>
        <dbReference type="SAM" id="MobiDB-lite"/>
    </source>
</evidence>
<evidence type="ECO:0000256" key="10">
    <source>
        <dbReference type="ARBA" id="ARBA00023180"/>
    </source>
</evidence>
<evidence type="ECO:0000256" key="8">
    <source>
        <dbReference type="ARBA" id="ARBA00022801"/>
    </source>
</evidence>
<dbReference type="Gene3D" id="2.60.40.2310">
    <property type="match status" value="1"/>
</dbReference>
<evidence type="ECO:0000256" key="1">
    <source>
        <dbReference type="ARBA" id="ARBA00002076"/>
    </source>
</evidence>
<dbReference type="PANTHER" id="PTHR10795">
    <property type="entry name" value="PROPROTEIN CONVERTASE SUBTILISIN/KEXIN"/>
    <property type="match status" value="1"/>
</dbReference>
<keyword evidence="14" id="KW-0472">Membrane</keyword>
<evidence type="ECO:0000313" key="20">
    <source>
        <dbReference type="Proteomes" id="UP001367508"/>
    </source>
</evidence>
<gene>
    <name evidence="19" type="ORF">VNO77_17468</name>
</gene>
<dbReference type="SUPFAM" id="SSF52743">
    <property type="entry name" value="Subtilisin-like"/>
    <property type="match status" value="1"/>
</dbReference>
<keyword evidence="14" id="KW-0812">Transmembrane</keyword>
<dbReference type="Pfam" id="PF05922">
    <property type="entry name" value="Inhibitor_I9"/>
    <property type="match status" value="1"/>
</dbReference>
<keyword evidence="4" id="KW-0052">Apoplast</keyword>
<evidence type="ECO:0000259" key="16">
    <source>
        <dbReference type="Pfam" id="PF02225"/>
    </source>
</evidence>
<evidence type="ECO:0000256" key="12">
    <source>
        <dbReference type="PROSITE-ProRule" id="PRU01240"/>
    </source>
</evidence>
<dbReference type="GO" id="GO:0048046">
    <property type="term" value="C:apoplast"/>
    <property type="evidence" value="ECO:0007669"/>
    <property type="project" value="UniProtKB-SubCell"/>
</dbReference>
<dbReference type="FunFam" id="3.40.50.200:FF:000006">
    <property type="entry name" value="Subtilisin-like protease SBT1.5"/>
    <property type="match status" value="1"/>
</dbReference>
<evidence type="ECO:0000256" key="4">
    <source>
        <dbReference type="ARBA" id="ARBA00022523"/>
    </source>
</evidence>
<evidence type="ECO:0000259" key="17">
    <source>
        <dbReference type="Pfam" id="PF05922"/>
    </source>
</evidence>
<feature type="domain" description="Inhibitor I9" evidence="17">
    <location>
        <begin position="87"/>
        <end position="167"/>
    </location>
</feature>
<feature type="transmembrane region" description="Helical" evidence="14">
    <location>
        <begin position="68"/>
        <end position="90"/>
    </location>
</feature>
<sequence>MMGVKERRAWIEVHPTREGAIRITNPERPSPSNTPPILPPNHASSHFTNQQQHILVLHTQPMESKIQLFFLTLFLLILTIHAQTLATYIVQLHPHGTTASSFTSKSKWHLSFIQQTISSDEDPSSRLLYSYRSAMDGFAAQLTESEFEYLKNLPDVISIWPDKRVQIQTTYSYKFLGLNPARENGWYQSGFGRGTIIGVLDTGVWPESPSFNDQGMPPVPKKWKGICQTGKAFNSSNCNRKLIGARYFTKGHLAVSPSRIPEYLSPRDSSGHGTHTSSTAGGVPVPTASVLGYAAGVARGMAPGAHIAVYKVCWFNGCYNSDIMAALDVAIRDGVDILSLSLGGFPVPLYDDSIAIGSFRAMEHGISVICAAGNNGPTAMSVANEAPWIATVGASTLDRKFPAIVHMGNGQVLYGESMYPVNHPMSNGKELELVYVTDVDTESQFCLRGSLPRDKVKGKMVVCDRGVNGRAEKGQVVKEAGGAAMILANTEINLEEDSVDVHVLPATLVGFDESVTLKDYINSTIRPLARIEFGGTSIGKSRAPRVARFSARGPSFTNPSILKPDVIAPGVNIIAAWPQNLGPTGLPEDSRRVNFSVMSGTSMACPHVSGIVALIRSAHPRWTPAAIKSAIMTTAEVADHTGRPILDEDKPAGAFDMGAGHVNPQRALNPGLIYDIRPDDYIIHLCSLGYTRSEIFSITHRNVTCHAIMQMNRGFTLNYPSFSVIFKDGMRRKMFTRRLTNVGSPNSIYSVEVMAPEGVKVIVKPKRLVFKQVNQTLSYRIWFISRKRVKKGADFVTFAEGHLTWVHSQKGSYRVRSPIAVTWKSK</sequence>
<dbReference type="PROSITE" id="PS51892">
    <property type="entry name" value="SUBTILASE"/>
    <property type="match status" value="1"/>
</dbReference>
<evidence type="ECO:0000256" key="5">
    <source>
        <dbReference type="ARBA" id="ARBA00022525"/>
    </source>
</evidence>
<dbReference type="InterPro" id="IPR041469">
    <property type="entry name" value="Subtilisin-like_FN3"/>
</dbReference>
<feature type="active site" description="Charge relay system" evidence="11 12">
    <location>
        <position position="272"/>
    </location>
</feature>
<evidence type="ECO:0000259" key="18">
    <source>
        <dbReference type="Pfam" id="PF17766"/>
    </source>
</evidence>
<keyword evidence="14" id="KW-1133">Transmembrane helix</keyword>
<dbReference type="Gene3D" id="3.40.50.200">
    <property type="entry name" value="Peptidase S8/S53 domain"/>
    <property type="match status" value="1"/>
</dbReference>
<evidence type="ECO:0000256" key="7">
    <source>
        <dbReference type="ARBA" id="ARBA00022729"/>
    </source>
</evidence>
<feature type="region of interest" description="Disordered" evidence="13">
    <location>
        <begin position="22"/>
        <end position="44"/>
    </location>
</feature>
<keyword evidence="20" id="KW-1185">Reference proteome</keyword>
<evidence type="ECO:0000256" key="2">
    <source>
        <dbReference type="ARBA" id="ARBA00004271"/>
    </source>
</evidence>
<evidence type="ECO:0000256" key="9">
    <source>
        <dbReference type="ARBA" id="ARBA00022825"/>
    </source>
</evidence>
<protein>
    <recommendedName>
        <fullName evidence="21">Subtilisin-like protease SBT1.2</fullName>
    </recommendedName>
</protein>
<evidence type="ECO:0000256" key="3">
    <source>
        <dbReference type="ARBA" id="ARBA00011073"/>
    </source>
</evidence>
<dbReference type="InterPro" id="IPR037045">
    <property type="entry name" value="S8pro/Inhibitor_I9_sf"/>
</dbReference>
<dbReference type="GO" id="GO:0009609">
    <property type="term" value="P:response to symbiotic bacterium"/>
    <property type="evidence" value="ECO:0007669"/>
    <property type="project" value="UniProtKB-ARBA"/>
</dbReference>
<dbReference type="InterPro" id="IPR010259">
    <property type="entry name" value="S8pro/Inhibitor_I9"/>
</dbReference>
<dbReference type="InterPro" id="IPR015500">
    <property type="entry name" value="Peptidase_S8_subtilisin-rel"/>
</dbReference>
<dbReference type="AlphaFoldDB" id="A0AAN9LJ14"/>
<dbReference type="Pfam" id="PF17766">
    <property type="entry name" value="fn3_6"/>
    <property type="match status" value="1"/>
</dbReference>
<dbReference type="Gene3D" id="3.30.70.80">
    <property type="entry name" value="Peptidase S8 propeptide/proteinase inhibitor I9"/>
    <property type="match status" value="1"/>
</dbReference>
<comment type="function">
    <text evidence="1">Required for arbuscular mycorrhiza (AM) development during AM symbiosis with AM fungi (e.g. Glomeromycota intraradices).</text>
</comment>
<evidence type="ECO:0000256" key="6">
    <source>
        <dbReference type="ARBA" id="ARBA00022670"/>
    </source>
</evidence>
<evidence type="ECO:0000256" key="11">
    <source>
        <dbReference type="PIRSR" id="PIRSR615500-1"/>
    </source>
</evidence>
<dbReference type="CDD" id="cd04852">
    <property type="entry name" value="Peptidases_S8_3"/>
    <property type="match status" value="1"/>
</dbReference>
<feature type="domain" description="Subtilisin-like protease fibronectin type-III" evidence="18">
    <location>
        <begin position="717"/>
        <end position="821"/>
    </location>
</feature>
<dbReference type="PROSITE" id="PS00138">
    <property type="entry name" value="SUBTILASE_SER"/>
    <property type="match status" value="1"/>
</dbReference>
<dbReference type="InterPro" id="IPR000209">
    <property type="entry name" value="Peptidase_S8/S53_dom"/>
</dbReference>
<keyword evidence="9 12" id="KW-0720">Serine protease</keyword>
<dbReference type="CDD" id="cd02120">
    <property type="entry name" value="PA_subtilisin_like"/>
    <property type="match status" value="1"/>
</dbReference>
<accession>A0AAN9LJ14</accession>
<dbReference type="InterPro" id="IPR045051">
    <property type="entry name" value="SBT"/>
</dbReference>
<dbReference type="GO" id="GO:0048731">
    <property type="term" value="P:system development"/>
    <property type="evidence" value="ECO:0007669"/>
    <property type="project" value="UniProtKB-ARBA"/>
</dbReference>
<feature type="compositionally biased region" description="Pro residues" evidence="13">
    <location>
        <begin position="28"/>
        <end position="39"/>
    </location>
</feature>
<keyword evidence="10" id="KW-0325">Glycoprotein</keyword>
<feature type="active site" description="Charge relay system" evidence="11 12">
    <location>
        <position position="201"/>
    </location>
</feature>
<organism evidence="19 20">
    <name type="scientific">Canavalia gladiata</name>
    <name type="common">Sword bean</name>
    <name type="synonym">Dolichos gladiatus</name>
    <dbReference type="NCBI Taxonomy" id="3824"/>
    <lineage>
        <taxon>Eukaryota</taxon>
        <taxon>Viridiplantae</taxon>
        <taxon>Streptophyta</taxon>
        <taxon>Embryophyta</taxon>
        <taxon>Tracheophyta</taxon>
        <taxon>Spermatophyta</taxon>
        <taxon>Magnoliopsida</taxon>
        <taxon>eudicotyledons</taxon>
        <taxon>Gunneridae</taxon>
        <taxon>Pentapetalae</taxon>
        <taxon>rosids</taxon>
        <taxon>fabids</taxon>
        <taxon>Fabales</taxon>
        <taxon>Fabaceae</taxon>
        <taxon>Papilionoideae</taxon>
        <taxon>50 kb inversion clade</taxon>
        <taxon>NPAAA clade</taxon>
        <taxon>indigoferoid/millettioid clade</taxon>
        <taxon>Phaseoleae</taxon>
        <taxon>Canavalia</taxon>
    </lineage>
</organism>
<evidence type="ECO:0008006" key="21">
    <source>
        <dbReference type="Google" id="ProtNLM"/>
    </source>
</evidence>
<keyword evidence="5" id="KW-0964">Secreted</keyword>
<evidence type="ECO:0000259" key="15">
    <source>
        <dbReference type="Pfam" id="PF00082"/>
    </source>
</evidence>
<dbReference type="PRINTS" id="PR00723">
    <property type="entry name" value="SUBTILISIN"/>
</dbReference>
<dbReference type="Pfam" id="PF02225">
    <property type="entry name" value="PA"/>
    <property type="match status" value="1"/>
</dbReference>
<keyword evidence="6 12" id="KW-0645">Protease</keyword>
<dbReference type="GO" id="GO:0004252">
    <property type="term" value="F:serine-type endopeptidase activity"/>
    <property type="evidence" value="ECO:0007669"/>
    <property type="project" value="UniProtKB-UniRule"/>
</dbReference>
<comment type="similarity">
    <text evidence="3 12">Belongs to the peptidase S8 family.</text>
</comment>